<dbReference type="InterPro" id="IPR004360">
    <property type="entry name" value="Glyas_Fos-R_dOase_dom"/>
</dbReference>
<evidence type="ECO:0000313" key="2">
    <source>
        <dbReference type="EMBL" id="MDM7853585.1"/>
    </source>
</evidence>
<dbReference type="CDD" id="cd07247">
    <property type="entry name" value="SgaA_N_like"/>
    <property type="match status" value="1"/>
</dbReference>
<dbReference type="Pfam" id="PF00903">
    <property type="entry name" value="Glyoxalase"/>
    <property type="match status" value="1"/>
</dbReference>
<evidence type="ECO:0000259" key="1">
    <source>
        <dbReference type="PROSITE" id="PS51819"/>
    </source>
</evidence>
<gene>
    <name evidence="2" type="ORF">QRT04_01460</name>
</gene>
<keyword evidence="3" id="KW-1185">Reference proteome</keyword>
<dbReference type="PROSITE" id="PS51819">
    <property type="entry name" value="VOC"/>
    <property type="match status" value="1"/>
</dbReference>
<proteinExistence type="predicted"/>
<dbReference type="RefSeq" id="WP_289453107.1">
    <property type="nucleotide sequence ID" value="NZ_JAUCGQ010000001.1"/>
</dbReference>
<dbReference type="Gene3D" id="3.10.180.10">
    <property type="entry name" value="2,3-Dihydroxybiphenyl 1,2-Dioxygenase, domain 1"/>
    <property type="match status" value="1"/>
</dbReference>
<evidence type="ECO:0000313" key="3">
    <source>
        <dbReference type="Proteomes" id="UP001529338"/>
    </source>
</evidence>
<reference evidence="2 3" key="1">
    <citation type="submission" date="2023-06" db="EMBL/GenBank/DDBJ databases">
        <title>Cellulomonas sp. MW4 Whole genome sequence.</title>
        <authorList>
            <person name="Park S."/>
        </authorList>
    </citation>
    <scope>NUCLEOTIDE SEQUENCE [LARGE SCALE GENOMIC DNA]</scope>
    <source>
        <strain evidence="2 3">MW4</strain>
    </source>
</reference>
<comment type="caution">
    <text evidence="2">The sequence shown here is derived from an EMBL/GenBank/DDBJ whole genome shotgun (WGS) entry which is preliminary data.</text>
</comment>
<dbReference type="PANTHER" id="PTHR33993:SF14">
    <property type="entry name" value="GB|AAF24581.1"/>
    <property type="match status" value="1"/>
</dbReference>
<accession>A0ABT7SBM0</accession>
<name>A0ABT7SBM0_9CELL</name>
<organism evidence="2 3">
    <name type="scientific">Cellulomonas alba</name>
    <dbReference type="NCBI Taxonomy" id="3053467"/>
    <lineage>
        <taxon>Bacteria</taxon>
        <taxon>Bacillati</taxon>
        <taxon>Actinomycetota</taxon>
        <taxon>Actinomycetes</taxon>
        <taxon>Micrococcales</taxon>
        <taxon>Cellulomonadaceae</taxon>
        <taxon>Cellulomonas</taxon>
    </lineage>
</organism>
<dbReference type="SUPFAM" id="SSF54593">
    <property type="entry name" value="Glyoxalase/Bleomycin resistance protein/Dihydroxybiphenyl dioxygenase"/>
    <property type="match status" value="1"/>
</dbReference>
<dbReference type="PANTHER" id="PTHR33993">
    <property type="entry name" value="GLYOXALASE-RELATED"/>
    <property type="match status" value="1"/>
</dbReference>
<feature type="domain" description="VOC" evidence="1">
    <location>
        <begin position="4"/>
        <end position="119"/>
    </location>
</feature>
<dbReference type="InterPro" id="IPR037523">
    <property type="entry name" value="VOC_core"/>
</dbReference>
<sequence>MGRPLAWFEIVSPDAARARDFYTTLFDWKSEQPEYLDGYTLLDTGSEPVAVGGGIGAARSGGMPPGVLVYFRVDDLDATLAHAKELGGSTLLEPMTLQGDAGTIAVLADPDGNAVGLWA</sequence>
<protein>
    <submittedName>
        <fullName evidence="2">VOC family protein</fullName>
    </submittedName>
</protein>
<dbReference type="EMBL" id="JAUCGQ010000001">
    <property type="protein sequence ID" value="MDM7853585.1"/>
    <property type="molecule type" value="Genomic_DNA"/>
</dbReference>
<dbReference type="InterPro" id="IPR052164">
    <property type="entry name" value="Anthracycline_SecMetBiosynth"/>
</dbReference>
<dbReference type="InterPro" id="IPR029068">
    <property type="entry name" value="Glyas_Bleomycin-R_OHBP_Dase"/>
</dbReference>
<dbReference type="Proteomes" id="UP001529338">
    <property type="component" value="Unassembled WGS sequence"/>
</dbReference>